<dbReference type="SMART" id="SM00248">
    <property type="entry name" value="ANK"/>
    <property type="match status" value="2"/>
</dbReference>
<dbReference type="InterPro" id="IPR036770">
    <property type="entry name" value="Ankyrin_rpt-contain_sf"/>
</dbReference>
<dbReference type="STRING" id="67003.A0A1X0NV56"/>
<evidence type="ECO:0000256" key="4">
    <source>
        <dbReference type="SAM" id="MobiDB-lite"/>
    </source>
</evidence>
<evidence type="ECO:0000313" key="5">
    <source>
        <dbReference type="EMBL" id="ORC88373.1"/>
    </source>
</evidence>
<reference evidence="5 6" key="1">
    <citation type="submission" date="2017-03" db="EMBL/GenBank/DDBJ databases">
        <title>An alternative strategy for trypanosome survival in the mammalian bloodstream revealed through genome and transcriptome analysis of the ubiquitous bovine parasite Trypanosoma (Megatrypanum) theileri.</title>
        <authorList>
            <person name="Kelly S."/>
            <person name="Ivens A."/>
            <person name="Mott A."/>
            <person name="O'Neill E."/>
            <person name="Emms D."/>
            <person name="Macleod O."/>
            <person name="Voorheis P."/>
            <person name="Matthews J."/>
            <person name="Matthews K."/>
            <person name="Carrington M."/>
        </authorList>
    </citation>
    <scope>NUCLEOTIDE SEQUENCE [LARGE SCALE GENOMIC DNA]</scope>
    <source>
        <strain evidence="5">Edinburgh</strain>
    </source>
</reference>
<dbReference type="Gene3D" id="1.25.40.20">
    <property type="entry name" value="Ankyrin repeat-containing domain"/>
    <property type="match status" value="1"/>
</dbReference>
<keyword evidence="6" id="KW-1185">Reference proteome</keyword>
<dbReference type="RefSeq" id="XP_028882439.1">
    <property type="nucleotide sequence ID" value="XM_029026324.1"/>
</dbReference>
<evidence type="ECO:0000256" key="3">
    <source>
        <dbReference type="PROSITE-ProRule" id="PRU00023"/>
    </source>
</evidence>
<gene>
    <name evidence="5" type="ORF">TM35_000172450</name>
</gene>
<dbReference type="PROSITE" id="PS50088">
    <property type="entry name" value="ANK_REPEAT"/>
    <property type="match status" value="2"/>
</dbReference>
<feature type="region of interest" description="Disordered" evidence="4">
    <location>
        <begin position="500"/>
        <end position="528"/>
    </location>
</feature>
<keyword evidence="1" id="KW-0677">Repeat</keyword>
<accession>A0A1X0NV56</accession>
<feature type="repeat" description="ANK" evidence="3">
    <location>
        <begin position="95"/>
        <end position="127"/>
    </location>
</feature>
<dbReference type="Pfam" id="PF12796">
    <property type="entry name" value="Ank_2"/>
    <property type="match status" value="1"/>
</dbReference>
<keyword evidence="2 3" id="KW-0040">ANK repeat</keyword>
<evidence type="ECO:0000313" key="6">
    <source>
        <dbReference type="Proteomes" id="UP000192257"/>
    </source>
</evidence>
<dbReference type="GeneID" id="39986104"/>
<proteinExistence type="predicted"/>
<dbReference type="InterPro" id="IPR002110">
    <property type="entry name" value="Ankyrin_rpt"/>
</dbReference>
<dbReference type="PROSITE" id="PS50297">
    <property type="entry name" value="ANK_REP_REGION"/>
    <property type="match status" value="2"/>
</dbReference>
<feature type="repeat" description="ANK" evidence="3">
    <location>
        <begin position="62"/>
        <end position="94"/>
    </location>
</feature>
<evidence type="ECO:0000256" key="1">
    <source>
        <dbReference type="ARBA" id="ARBA00022737"/>
    </source>
</evidence>
<dbReference type="VEuPathDB" id="TriTrypDB:TM35_000172450"/>
<dbReference type="AlphaFoldDB" id="A0A1X0NV56"/>
<dbReference type="EMBL" id="NBCO01000017">
    <property type="protein sequence ID" value="ORC88373.1"/>
    <property type="molecule type" value="Genomic_DNA"/>
</dbReference>
<organism evidence="5 6">
    <name type="scientific">Trypanosoma theileri</name>
    <dbReference type="NCBI Taxonomy" id="67003"/>
    <lineage>
        <taxon>Eukaryota</taxon>
        <taxon>Discoba</taxon>
        <taxon>Euglenozoa</taxon>
        <taxon>Kinetoplastea</taxon>
        <taxon>Metakinetoplastina</taxon>
        <taxon>Trypanosomatida</taxon>
        <taxon>Trypanosomatidae</taxon>
        <taxon>Trypanosoma</taxon>
    </lineage>
</organism>
<dbReference type="Proteomes" id="UP000192257">
    <property type="component" value="Unassembled WGS sequence"/>
</dbReference>
<protein>
    <submittedName>
        <fullName evidence="5">LmrCD-specific DARPin</fullName>
    </submittedName>
</protein>
<dbReference type="PANTHER" id="PTHR24171">
    <property type="entry name" value="ANKYRIN REPEAT DOMAIN-CONTAINING PROTEIN 39-RELATED"/>
    <property type="match status" value="1"/>
</dbReference>
<name>A0A1X0NV56_9TRYP</name>
<comment type="caution">
    <text evidence="5">The sequence shown here is derived from an EMBL/GenBank/DDBJ whole genome shotgun (WGS) entry which is preliminary data.</text>
</comment>
<sequence>MDSTKPAPINIKPIVWKERIKPSYADHDEEMQRVVAIIKGGHESRLLRWIEICDSINKKDSGGNTVLHWASSLGSLTAVTRLLLAGADVKAENQIGATPLHCAAVGGHAAVIEQLLRNGADAMAKNGDGQTMFDLFRSLGWKDLSILYNHLENALHIRSFDYQERESINFTREAFLGALVSPVVRDGSPLTESCASFAYYTVSSDDRVYVDELDECLWGLALEVLSADEVADRQAVVNEYLEWALQVVFDPSLAPPPPPPPAAAAVVSPPARIPTANMNNNSSSNPSVTVVPVTQPVEAVLGERHAGDSRQLLVRLRDGAIVWAAEEDVANEAAVRDYADRLDHTNVSFASSPTNTYSNSNANGNVFLCGDPFEYSERVELARQLEQLPHGRLPSPTATQHIAKMQENTTPAGVLPPLRVSQQSKGNVNRGIYEPYLPALETDHHMRLQHEQEQEAKWLLESNPMNVGLPKIGCGGNLSNENMTNTLAYYSSSDGVDTTHNSSYDRVDTGKKRNNNSINSGNHSYGEKNVTEGIHTTEKRGGGIRGKLPPIRQVLSEDEKIAYEKFLRQSALKYLRRKTQEMGLQL</sequence>
<dbReference type="SUPFAM" id="SSF48403">
    <property type="entry name" value="Ankyrin repeat"/>
    <property type="match status" value="1"/>
</dbReference>
<evidence type="ECO:0000256" key="2">
    <source>
        <dbReference type="ARBA" id="ARBA00023043"/>
    </source>
</evidence>
<dbReference type="OrthoDB" id="244827at2759"/>